<sequence>MTYVPDIDNRVTVQFHAVGKRSRNVRKARADFDIPKGDRKKLSETILAKLQAMFPTENITVKRVERWIP</sequence>
<accession>A0A2A5AXT5</accession>
<comment type="caution">
    <text evidence="1">The sequence shown here is derived from an EMBL/GenBank/DDBJ whole genome shotgun (WGS) entry which is preliminary data.</text>
</comment>
<proteinExistence type="predicted"/>
<evidence type="ECO:0000313" key="1">
    <source>
        <dbReference type="EMBL" id="PCJ24114.1"/>
    </source>
</evidence>
<dbReference type="AlphaFoldDB" id="A0A2A5AXT5"/>
<name>A0A2A5AXT5_9GAMM</name>
<reference evidence="2" key="1">
    <citation type="submission" date="2017-08" db="EMBL/GenBank/DDBJ databases">
        <title>A dynamic microbial community with high functional redundancy inhabits the cold, oxic subseafloor aquifer.</title>
        <authorList>
            <person name="Tully B.J."/>
            <person name="Wheat C.G."/>
            <person name="Glazer B.T."/>
            <person name="Huber J.A."/>
        </authorList>
    </citation>
    <scope>NUCLEOTIDE SEQUENCE [LARGE SCALE GENOMIC DNA]</scope>
</reference>
<evidence type="ECO:0000313" key="2">
    <source>
        <dbReference type="Proteomes" id="UP000218327"/>
    </source>
</evidence>
<protein>
    <submittedName>
        <fullName evidence="1">Uncharacterized protein</fullName>
    </submittedName>
</protein>
<dbReference type="Proteomes" id="UP000218327">
    <property type="component" value="Unassembled WGS sequence"/>
</dbReference>
<organism evidence="1 2">
    <name type="scientific">SAR86 cluster bacterium</name>
    <dbReference type="NCBI Taxonomy" id="2030880"/>
    <lineage>
        <taxon>Bacteria</taxon>
        <taxon>Pseudomonadati</taxon>
        <taxon>Pseudomonadota</taxon>
        <taxon>Gammaproteobacteria</taxon>
        <taxon>SAR86 cluster</taxon>
    </lineage>
</organism>
<dbReference type="EMBL" id="NVVJ01000030">
    <property type="protein sequence ID" value="PCJ24114.1"/>
    <property type="molecule type" value="Genomic_DNA"/>
</dbReference>
<gene>
    <name evidence="1" type="ORF">COA96_10235</name>
</gene>